<dbReference type="InterPro" id="IPR029058">
    <property type="entry name" value="AB_hydrolase_fold"/>
</dbReference>
<proteinExistence type="predicted"/>
<feature type="domain" description="Serine aminopeptidase S33" evidence="2">
    <location>
        <begin position="47"/>
        <end position="280"/>
    </location>
</feature>
<sequence length="303" mass="33414">MFADEMQASAKTPPGSDPTPSETYDRFTIPPENVVVHKWLCDAKTTPARAVLILQHGFGEYAERYLTSHYEMIPKVLAEGFEVWALDFYGHGRSPGDRGIVDVTMAVRHHLEVRKRAAERGLPIFLFGHSLGGMVTSGSVSSSPDGIAGIVLSSPAFAPPMSGLGQAALKLVASIIPSWQVPMPRAPIEELCHDQEQVRILIEDPMKHKGKISFLVASTAVEVCNNVWNKVDTWTAPTLAIHGTADSRAQYLHCQTLIEKIASQDKELFSVDGGYHELFNALEPRETFQHVLDWLHRHLSSVG</sequence>
<dbReference type="InterPro" id="IPR051044">
    <property type="entry name" value="MAG_DAG_Lipase"/>
</dbReference>
<gene>
    <name evidence="3" type="ORF">Sste5346_007274</name>
</gene>
<organism evidence="3 4">
    <name type="scientific">Sporothrix stenoceras</name>
    <dbReference type="NCBI Taxonomy" id="5173"/>
    <lineage>
        <taxon>Eukaryota</taxon>
        <taxon>Fungi</taxon>
        <taxon>Dikarya</taxon>
        <taxon>Ascomycota</taxon>
        <taxon>Pezizomycotina</taxon>
        <taxon>Sordariomycetes</taxon>
        <taxon>Sordariomycetidae</taxon>
        <taxon>Ophiostomatales</taxon>
        <taxon>Ophiostomataceae</taxon>
        <taxon>Sporothrix</taxon>
    </lineage>
</organism>
<keyword evidence="4" id="KW-1185">Reference proteome</keyword>
<dbReference type="Gene3D" id="3.40.50.1820">
    <property type="entry name" value="alpha/beta hydrolase"/>
    <property type="match status" value="1"/>
</dbReference>
<protein>
    <recommendedName>
        <fullName evidence="2">Serine aminopeptidase S33 domain-containing protein</fullName>
    </recommendedName>
</protein>
<evidence type="ECO:0000256" key="1">
    <source>
        <dbReference type="SAM" id="MobiDB-lite"/>
    </source>
</evidence>
<evidence type="ECO:0000259" key="2">
    <source>
        <dbReference type="Pfam" id="PF12146"/>
    </source>
</evidence>
<dbReference type="Pfam" id="PF12146">
    <property type="entry name" value="Hydrolase_4"/>
    <property type="match status" value="1"/>
</dbReference>
<evidence type="ECO:0000313" key="4">
    <source>
        <dbReference type="Proteomes" id="UP001583186"/>
    </source>
</evidence>
<dbReference type="PANTHER" id="PTHR11614">
    <property type="entry name" value="PHOSPHOLIPASE-RELATED"/>
    <property type="match status" value="1"/>
</dbReference>
<evidence type="ECO:0000313" key="3">
    <source>
        <dbReference type="EMBL" id="KAL1892119.1"/>
    </source>
</evidence>
<dbReference type="SUPFAM" id="SSF53474">
    <property type="entry name" value="alpha/beta-Hydrolases"/>
    <property type="match status" value="1"/>
</dbReference>
<dbReference type="EMBL" id="JAWCUI010000047">
    <property type="protein sequence ID" value="KAL1892119.1"/>
    <property type="molecule type" value="Genomic_DNA"/>
</dbReference>
<dbReference type="InterPro" id="IPR022742">
    <property type="entry name" value="Hydrolase_4"/>
</dbReference>
<reference evidence="3 4" key="1">
    <citation type="journal article" date="2024" name="IMA Fungus">
        <title>IMA Genome - F19 : A genome assembly and annotation guide to empower mycologists, including annotated draft genome sequences of Ceratocystis pirilliformis, Diaporthe australafricana, Fusarium ophioides, Paecilomyces lecythidis, and Sporothrix stenoceras.</title>
        <authorList>
            <person name="Aylward J."/>
            <person name="Wilson A.M."/>
            <person name="Visagie C.M."/>
            <person name="Spraker J."/>
            <person name="Barnes I."/>
            <person name="Buitendag C."/>
            <person name="Ceriani C."/>
            <person name="Del Mar Angel L."/>
            <person name="du Plessis D."/>
            <person name="Fuchs T."/>
            <person name="Gasser K."/>
            <person name="Kramer D."/>
            <person name="Li W."/>
            <person name="Munsamy K."/>
            <person name="Piso A."/>
            <person name="Price J.L."/>
            <person name="Sonnekus B."/>
            <person name="Thomas C."/>
            <person name="van der Nest A."/>
            <person name="van Dijk A."/>
            <person name="van Heerden A."/>
            <person name="van Vuuren N."/>
            <person name="Yilmaz N."/>
            <person name="Duong T.A."/>
            <person name="van der Merwe N.A."/>
            <person name="Wingfield M.J."/>
            <person name="Wingfield B.D."/>
        </authorList>
    </citation>
    <scope>NUCLEOTIDE SEQUENCE [LARGE SCALE GENOMIC DNA]</scope>
    <source>
        <strain evidence="3 4">CMW 5346</strain>
    </source>
</reference>
<dbReference type="Proteomes" id="UP001583186">
    <property type="component" value="Unassembled WGS sequence"/>
</dbReference>
<feature type="region of interest" description="Disordered" evidence="1">
    <location>
        <begin position="1"/>
        <end position="24"/>
    </location>
</feature>
<comment type="caution">
    <text evidence="3">The sequence shown here is derived from an EMBL/GenBank/DDBJ whole genome shotgun (WGS) entry which is preliminary data.</text>
</comment>
<name>A0ABR3YUR1_9PEZI</name>
<accession>A0ABR3YUR1</accession>